<keyword evidence="1" id="KW-0812">Transmembrane</keyword>
<keyword evidence="3" id="KW-1185">Reference proteome</keyword>
<evidence type="ECO:0000256" key="1">
    <source>
        <dbReference type="SAM" id="Phobius"/>
    </source>
</evidence>
<keyword evidence="1" id="KW-1133">Transmembrane helix</keyword>
<gene>
    <name evidence="2" type="ORF">MFLO_01170</name>
</gene>
<keyword evidence="1" id="KW-0472">Membrane</keyword>
<proteinExistence type="predicted"/>
<dbReference type="InterPro" id="IPR010738">
    <property type="entry name" value="DUF1310"/>
</dbReference>
<comment type="caution">
    <text evidence="2">The sequence shown here is derived from an EMBL/GenBank/DDBJ whole genome shotgun (WGS) entry which is preliminary data.</text>
</comment>
<dbReference type="EMBL" id="AODF01000001">
    <property type="protein sequence ID" value="EUJ33798.1"/>
    <property type="molecule type" value="Genomic_DNA"/>
</dbReference>
<sequence length="145" mass="16184">MNTVTVSGRFETKKHGRMSGDEVKKFWLIVLGIVVIIGLGIGVKYYMDKQEMLKVVKSEEAKKEYVDILRNLDKNALTDKGVIKTYKINDNSIKHNPMGGINVTLEINGSNNMILETTLNKYEEKIEAGGVSYSSDLNQLLKGGD</sequence>
<name>A0ABP3B1J8_9LIST</name>
<evidence type="ECO:0000313" key="2">
    <source>
        <dbReference type="EMBL" id="EUJ33798.1"/>
    </source>
</evidence>
<evidence type="ECO:0000313" key="3">
    <source>
        <dbReference type="Proteomes" id="UP000019249"/>
    </source>
</evidence>
<feature type="transmembrane region" description="Helical" evidence="1">
    <location>
        <begin position="26"/>
        <end position="47"/>
    </location>
</feature>
<evidence type="ECO:0008006" key="4">
    <source>
        <dbReference type="Google" id="ProtNLM"/>
    </source>
</evidence>
<protein>
    <recommendedName>
        <fullName evidence="4">DUF1310 family protein</fullName>
    </recommendedName>
</protein>
<accession>A0ABP3B1J8</accession>
<reference evidence="2 3" key="1">
    <citation type="journal article" date="2014" name="Int. J. Syst. Evol. Microbiol.">
        <title>Listeria floridensis sp. nov., Listeria aquatica sp. nov., Listeria cornellensis sp. nov., Listeria riparia sp. nov. and Listeria grandensis sp. nov., from agricultural and natural environments.</title>
        <authorList>
            <person name="den Bakker H.C."/>
            <person name="Warchocki S."/>
            <person name="Wright E.M."/>
            <person name="Allred A.F."/>
            <person name="Ahlstrom C."/>
            <person name="Manuel C.S."/>
            <person name="Stasiewicz M.J."/>
            <person name="Burrell A."/>
            <person name="Roof S."/>
            <person name="Strawn L."/>
            <person name="Fortes E.D."/>
            <person name="Nightingale K.K."/>
            <person name="Kephart D."/>
            <person name="Wiedmann M."/>
        </authorList>
    </citation>
    <scope>NUCLEOTIDE SEQUENCE [LARGE SCALE GENOMIC DNA]</scope>
    <source>
        <strain evidence="2 3">FSL S10-1187</strain>
    </source>
</reference>
<dbReference type="Proteomes" id="UP000019249">
    <property type="component" value="Unassembled WGS sequence"/>
</dbReference>
<organism evidence="2 3">
    <name type="scientific">Listeria floridensis FSL S10-1187</name>
    <dbReference type="NCBI Taxonomy" id="1265817"/>
    <lineage>
        <taxon>Bacteria</taxon>
        <taxon>Bacillati</taxon>
        <taxon>Bacillota</taxon>
        <taxon>Bacilli</taxon>
        <taxon>Bacillales</taxon>
        <taxon>Listeriaceae</taxon>
        <taxon>Listeria</taxon>
    </lineage>
</organism>
<dbReference type="Pfam" id="PF07006">
    <property type="entry name" value="DUF1310"/>
    <property type="match status" value="1"/>
</dbReference>